<name>A0A841R8K7_9SPIO</name>
<protein>
    <submittedName>
        <fullName evidence="1">Putative alkaline shock family protein YloU</fullName>
    </submittedName>
</protein>
<gene>
    <name evidence="1" type="ORF">HNR50_001893</name>
</gene>
<reference evidence="1 2" key="1">
    <citation type="submission" date="2020-08" db="EMBL/GenBank/DDBJ databases">
        <title>Genomic Encyclopedia of Type Strains, Phase IV (KMG-IV): sequencing the most valuable type-strain genomes for metagenomic binning, comparative biology and taxonomic classification.</title>
        <authorList>
            <person name="Goeker M."/>
        </authorList>
    </citation>
    <scope>NUCLEOTIDE SEQUENCE [LARGE SCALE GENOMIC DNA]</scope>
    <source>
        <strain evidence="1 2">DSM 2461</strain>
    </source>
</reference>
<accession>A0A841R8K7</accession>
<evidence type="ECO:0000313" key="1">
    <source>
        <dbReference type="EMBL" id="MBB6480235.1"/>
    </source>
</evidence>
<comment type="caution">
    <text evidence="1">The sequence shown here is derived from an EMBL/GenBank/DDBJ whole genome shotgun (WGS) entry which is preliminary data.</text>
</comment>
<dbReference type="Gene3D" id="3.40.50.300">
    <property type="entry name" value="P-loop containing nucleotide triphosphate hydrolases"/>
    <property type="match status" value="1"/>
</dbReference>
<sequence length="303" mass="34675">MSANQEEKGKVTRLLNQAKWMIMGVKVFALVGKSGTGKSFRARLVAEKFNIPYIIDDGLLIHDKKIIAGRSAKKEKEYVSAIKTALYDDPHHRADMIKALEKIKLKQILLVGTSEKMVVKITERLNLPPVTRFIHIEDIASQEEIEKAIHSRHSEGKHVIPVPSIEVHRDYAHILSDSIRVFFKRNWRFGLKKKNQAQIFEKSVVQPAFQKEDRGKIQISEAALSQMILHCVDEFDAAILVKKITVKKDRAGYKISISVEAAYGEQLSGKIHDLQAYILDRIERFTGLMIDRVEIRIDKIRKE</sequence>
<evidence type="ECO:0000313" key="2">
    <source>
        <dbReference type="Proteomes" id="UP000587760"/>
    </source>
</evidence>
<dbReference type="Proteomes" id="UP000587760">
    <property type="component" value="Unassembled WGS sequence"/>
</dbReference>
<dbReference type="SUPFAM" id="SSF52540">
    <property type="entry name" value="P-loop containing nucleoside triphosphate hydrolases"/>
    <property type="match status" value="1"/>
</dbReference>
<dbReference type="AlphaFoldDB" id="A0A841R8K7"/>
<dbReference type="InterPro" id="IPR027417">
    <property type="entry name" value="P-loop_NTPase"/>
</dbReference>
<proteinExistence type="predicted"/>
<dbReference type="EMBL" id="JACHGJ010000002">
    <property type="protein sequence ID" value="MBB6480235.1"/>
    <property type="molecule type" value="Genomic_DNA"/>
</dbReference>
<organism evidence="1 2">
    <name type="scientific">Spirochaeta isovalerica</name>
    <dbReference type="NCBI Taxonomy" id="150"/>
    <lineage>
        <taxon>Bacteria</taxon>
        <taxon>Pseudomonadati</taxon>
        <taxon>Spirochaetota</taxon>
        <taxon>Spirochaetia</taxon>
        <taxon>Spirochaetales</taxon>
        <taxon>Spirochaetaceae</taxon>
        <taxon>Spirochaeta</taxon>
    </lineage>
</organism>
<keyword evidence="2" id="KW-1185">Reference proteome</keyword>